<feature type="compositionally biased region" description="Acidic residues" evidence="1">
    <location>
        <begin position="361"/>
        <end position="372"/>
    </location>
</feature>
<feature type="compositionally biased region" description="Acidic residues" evidence="1">
    <location>
        <begin position="442"/>
        <end position="460"/>
    </location>
</feature>
<accession>K5VZ90</accession>
<feature type="compositionally biased region" description="Polar residues" evidence="1">
    <location>
        <begin position="392"/>
        <end position="401"/>
    </location>
</feature>
<evidence type="ECO:0000313" key="2">
    <source>
        <dbReference type="EMBL" id="EKM56878.1"/>
    </source>
</evidence>
<name>K5VZ90_PHACS</name>
<dbReference type="GeneID" id="18909598"/>
<dbReference type="KEGG" id="pco:PHACADRAFT_172566"/>
<feature type="compositionally biased region" description="Basic and acidic residues" evidence="1">
    <location>
        <begin position="245"/>
        <end position="260"/>
    </location>
</feature>
<feature type="compositionally biased region" description="Basic and acidic residues" evidence="1">
    <location>
        <begin position="703"/>
        <end position="713"/>
    </location>
</feature>
<dbReference type="EMBL" id="JH930471">
    <property type="protein sequence ID" value="EKM56878.1"/>
    <property type="molecule type" value="Genomic_DNA"/>
</dbReference>
<feature type="compositionally biased region" description="Low complexity" evidence="1">
    <location>
        <begin position="572"/>
        <end position="582"/>
    </location>
</feature>
<keyword evidence="3" id="KW-1185">Reference proteome</keyword>
<feature type="region of interest" description="Disordered" evidence="1">
    <location>
        <begin position="995"/>
        <end position="1015"/>
    </location>
</feature>
<dbReference type="InParanoid" id="K5VZ90"/>
<feature type="region of interest" description="Disordered" evidence="1">
    <location>
        <begin position="1239"/>
        <end position="1288"/>
    </location>
</feature>
<feature type="region of interest" description="Disordered" evidence="1">
    <location>
        <begin position="1109"/>
        <end position="1132"/>
    </location>
</feature>
<evidence type="ECO:0000256" key="1">
    <source>
        <dbReference type="SAM" id="MobiDB-lite"/>
    </source>
</evidence>
<sequence>MPPRKATHSTTNTSAKARHDTKRASQVHQDARSSLGPGDLTPPSSSSQREEREDEVPKMLMSPPPEEILRTSRNKPAHASSVDYHNGAEAGNPPSTPIPKRKRVRSVAKASDARLDEDGVVASSSRVTLDTTPNPKPRKQSKSNVSFAEEQTSPIKTPNKSFRSRASSSPTKRSLVQSPHANNPQADYIPLLPSPTSDYVINHRRFTTPIPYEPPAERFTPPREVFTPVPSISKSSKRKSMPRSSTKDRRLTLQIKKEPPEIDLDELPPPPSPTDDPLLLKGPPPSTRKKSRAPRASLASIQSVRSRDTPPVSSSSPVRAPAEDNSHVQNLNFADLGPDSDSDGEPLPSFFNFDRLVPVQETEEWTDEDEDGKNEFDHTGEYTGKFKIITVPTKQDPPSSMTRHRQDMWGKPISPFPYEKLRPSVAARRYSPIPESPVRENGEDEEGELPIAEYDDEELQPEPSRWRSPTPPSPRSPPHAVDDGDVEMEEAAEDGFSLPSSSPRIPSSPLPHEPVAGPSGHPRTASPEPLPERTEVTVSAEASGEVGSDIGCRMPVREPPISAEAEDDAGEPEPSSPEAQPQYQRTELSCIDRADLAASVCSAPEEQAEIATENVVHSVTRSDGDGVLLLIEGPPENAALLDVRRLDSSDVPIWDQGVETTLTDGPADETVDARFDFPLSSDASEEPEDTAVEPQEWSFSVPQDKHQDERIATVEEEDAASVVRELSREPDEHDDERPPLPEAENEPQEPREHPLPVIPVEKPAPNAPVMAKDNATAKIPVESAAGVVRELSKRWSRLAQAGPSAPNPAPVSVSKPASPPSLAPPAARIREVNSSPRNPFQTPAVVQTSASHQSPVTREFRPLQTAPTPQFDLPEDDVDESLLDPGIVKITSSDPMAAARAAAILRLHRYDCVETIGSPGRHPNASLESALKSARRKSILQSGVNKSFSRRGAFGGGTGNTLTIDGAPRTSLTELLKEAEATVLLEESMLRGLSPPKAAKPAVPSKISAQTSPKNPRFEAARSVFDASAGPRHWSKADWKALDACYTDVCVELAKQAGSEEGALLPAENIDEEQVVVKFVEMIGGAKVVEVLGDAWTRDNLLRRVQALRRKQSAGKSAPSNRQSGTSAENLQTPAQSYSTFFSPNVSILGEPAKPAPRLPAMGAQTPVQTSNVQYTELLQEAIEVERGDDAADLDLSMAGQTNASLQEHSKSYISPLLPGRAAHLLATKVKGLVFSYLRSPKKPPGTEKTGKPAASGPVLPVPPSEIFKKPRPPVITPIPKPTERPAPAKDLVRLHAVPPPKPSAIPRPAQKLQKWVELNHVQPRPPSSMGANSAIPRERRDSGASVKDLVQTFDKLDEMTAAERESQKRLEQLKRKRNVKKWNDARTAKTKKPAWR</sequence>
<proteinExistence type="predicted"/>
<feature type="compositionally biased region" description="Polar residues" evidence="1">
    <location>
        <begin position="1114"/>
        <end position="1132"/>
    </location>
</feature>
<feature type="compositionally biased region" description="Basic and acidic residues" evidence="1">
    <location>
        <begin position="725"/>
        <end position="739"/>
    </location>
</feature>
<feature type="compositionally biased region" description="Low complexity" evidence="1">
    <location>
        <begin position="995"/>
        <end position="1009"/>
    </location>
</feature>
<organism evidence="2 3">
    <name type="scientific">Phanerochaete carnosa (strain HHB-10118-sp)</name>
    <name type="common">White-rot fungus</name>
    <name type="synonym">Peniophora carnosa</name>
    <dbReference type="NCBI Taxonomy" id="650164"/>
    <lineage>
        <taxon>Eukaryota</taxon>
        <taxon>Fungi</taxon>
        <taxon>Dikarya</taxon>
        <taxon>Basidiomycota</taxon>
        <taxon>Agaricomycotina</taxon>
        <taxon>Agaricomycetes</taxon>
        <taxon>Polyporales</taxon>
        <taxon>Phanerochaetaceae</taxon>
        <taxon>Phanerochaete</taxon>
    </lineage>
</organism>
<protein>
    <submittedName>
        <fullName evidence="2">Uncharacterized protein</fullName>
    </submittedName>
</protein>
<dbReference type="Proteomes" id="UP000008370">
    <property type="component" value="Unassembled WGS sequence"/>
</dbReference>
<gene>
    <name evidence="2" type="ORF">PHACADRAFT_172566</name>
</gene>
<feature type="compositionally biased region" description="Polar residues" evidence="1">
    <location>
        <begin position="832"/>
        <end position="856"/>
    </location>
</feature>
<dbReference type="OrthoDB" id="3258279at2759"/>
<feature type="compositionally biased region" description="Low complexity" evidence="1">
    <location>
        <begin position="309"/>
        <end position="319"/>
    </location>
</feature>
<feature type="region of interest" description="Disordered" evidence="1">
    <location>
        <begin position="1"/>
        <end position="588"/>
    </location>
</feature>
<feature type="region of interest" description="Disordered" evidence="1">
    <location>
        <begin position="1322"/>
        <end position="1347"/>
    </location>
</feature>
<feature type="compositionally biased region" description="Polar residues" evidence="1">
    <location>
        <begin position="122"/>
        <end position="133"/>
    </location>
</feature>
<feature type="compositionally biased region" description="Basic and acidic residues" evidence="1">
    <location>
        <begin position="48"/>
        <end position="57"/>
    </location>
</feature>
<feature type="compositionally biased region" description="Polar residues" evidence="1">
    <location>
        <begin position="142"/>
        <end position="185"/>
    </location>
</feature>
<dbReference type="RefSeq" id="XP_007394708.1">
    <property type="nucleotide sequence ID" value="XM_007394646.1"/>
</dbReference>
<feature type="region of interest" description="Disordered" evidence="1">
    <location>
        <begin position="659"/>
        <end position="773"/>
    </location>
</feature>
<feature type="region of interest" description="Disordered" evidence="1">
    <location>
        <begin position="798"/>
        <end position="858"/>
    </location>
</feature>
<evidence type="ECO:0000313" key="3">
    <source>
        <dbReference type="Proteomes" id="UP000008370"/>
    </source>
</evidence>
<reference evidence="2 3" key="1">
    <citation type="journal article" date="2012" name="BMC Genomics">
        <title>Comparative genomics of the white-rot fungi, Phanerochaete carnosa and P. chrysosporium, to elucidate the genetic basis of the distinct wood types they colonize.</title>
        <authorList>
            <person name="Suzuki H."/>
            <person name="MacDonald J."/>
            <person name="Syed K."/>
            <person name="Salamov A."/>
            <person name="Hori C."/>
            <person name="Aerts A."/>
            <person name="Henrissat B."/>
            <person name="Wiebenga A."/>
            <person name="vanKuyk P.A."/>
            <person name="Barry K."/>
            <person name="Lindquist E."/>
            <person name="LaButti K."/>
            <person name="Lapidus A."/>
            <person name="Lucas S."/>
            <person name="Coutinho P."/>
            <person name="Gong Y."/>
            <person name="Samejima M."/>
            <person name="Mahadevan R."/>
            <person name="Abou-Zaid M."/>
            <person name="de Vries R.P."/>
            <person name="Igarashi K."/>
            <person name="Yadav J.S."/>
            <person name="Grigoriev I.V."/>
            <person name="Master E.R."/>
        </authorList>
    </citation>
    <scope>NUCLEOTIDE SEQUENCE [LARGE SCALE GENOMIC DNA]</scope>
    <source>
        <strain evidence="2 3">HHB-10118-sp</strain>
    </source>
</reference>
<feature type="compositionally biased region" description="Basic and acidic residues" evidence="1">
    <location>
        <begin position="1361"/>
        <end position="1374"/>
    </location>
</feature>
<feature type="region of interest" description="Disordered" evidence="1">
    <location>
        <begin position="1361"/>
        <end position="1397"/>
    </location>
</feature>
<feature type="compositionally biased region" description="Acidic residues" evidence="1">
    <location>
        <begin position="483"/>
        <end position="493"/>
    </location>
</feature>
<dbReference type="HOGENOM" id="CLU_004932_0_0_1"/>